<name>U4LTY1_PYROM</name>
<dbReference type="Pfam" id="PF21369">
    <property type="entry name" value="STL11_N"/>
    <property type="match status" value="1"/>
</dbReference>
<gene>
    <name evidence="12" type="ORF">PCON_14250</name>
</gene>
<feature type="region of interest" description="Disordered" evidence="10">
    <location>
        <begin position="289"/>
        <end position="356"/>
    </location>
</feature>
<dbReference type="EMBL" id="HF936032">
    <property type="protein sequence ID" value="CCX33210.1"/>
    <property type="molecule type" value="Genomic_DNA"/>
</dbReference>
<keyword evidence="13" id="KW-1185">Reference proteome</keyword>
<evidence type="ECO:0000256" key="9">
    <source>
        <dbReference type="PROSITE-ProRule" id="PRU00176"/>
    </source>
</evidence>
<dbReference type="AlphaFoldDB" id="U4LTY1"/>
<evidence type="ECO:0000256" key="10">
    <source>
        <dbReference type="SAM" id="MobiDB-lite"/>
    </source>
</evidence>
<dbReference type="PANTHER" id="PTHR14089:SF6">
    <property type="entry name" value="PRE-MRNA-SPLICING FACTOR RBM22"/>
    <property type="match status" value="1"/>
</dbReference>
<dbReference type="PROSITE" id="PS50102">
    <property type="entry name" value="RRM"/>
    <property type="match status" value="1"/>
</dbReference>
<feature type="domain" description="RRM" evidence="11">
    <location>
        <begin position="217"/>
        <end position="290"/>
    </location>
</feature>
<protein>
    <submittedName>
        <fullName evidence="12">Similar to Pre-mRNA-splicing factor slt11 acc. no. Q4W9V0</fullName>
    </submittedName>
</protein>
<evidence type="ECO:0000256" key="7">
    <source>
        <dbReference type="ARBA" id="ARBA00023242"/>
    </source>
</evidence>
<evidence type="ECO:0000256" key="2">
    <source>
        <dbReference type="ARBA" id="ARBA00007781"/>
    </source>
</evidence>
<keyword evidence="3" id="KW-0507">mRNA processing</keyword>
<evidence type="ECO:0000256" key="4">
    <source>
        <dbReference type="ARBA" id="ARBA00022728"/>
    </source>
</evidence>
<keyword evidence="6" id="KW-0508">mRNA splicing</keyword>
<feature type="compositionally biased region" description="Polar residues" evidence="10">
    <location>
        <begin position="297"/>
        <end position="306"/>
    </location>
</feature>
<sequence length="356" mass="38969">MPPKSDPNRAGRETTDFPSVCEPCLGPNPYIQMLKAPLDLECKICTRPFTVFRWSVDRTIRNKKTNICLTCARLKNCCQCCMLDLSFGLPIAIRDAALKLVAQGPQSDINKQYYAQNHEGELKDGGVPEEYEKTDGAARELLKRLAGSEPYQRRRDGGEGSQTGQKLLAGGTGPVRNARGGEKTRGVKGKGKVGRFTNNQLPAGPADITPPQDQSIMSLFLTGVEDDLAEHQIRTFFSAFGAIKSIVCVHRSHCAFVNFASRAGAEAAAESCQGKAVIAGCPLKIQWGKPRPLGNIDRSQGGNKSTGEVMVEQQEAEEPQQQQHERQERQQSFANIQIAKPPGEDDEVRYPSQAVN</sequence>
<dbReference type="GO" id="GO:0006397">
    <property type="term" value="P:mRNA processing"/>
    <property type="evidence" value="ECO:0007669"/>
    <property type="project" value="UniProtKB-KW"/>
</dbReference>
<dbReference type="GO" id="GO:0017070">
    <property type="term" value="F:U6 snRNA binding"/>
    <property type="evidence" value="ECO:0007669"/>
    <property type="project" value="TreeGrafter"/>
</dbReference>
<dbReference type="STRING" id="1076935.U4LTY1"/>
<evidence type="ECO:0000313" key="12">
    <source>
        <dbReference type="EMBL" id="CCX33210.1"/>
    </source>
</evidence>
<dbReference type="GO" id="GO:0000974">
    <property type="term" value="C:Prp19 complex"/>
    <property type="evidence" value="ECO:0007669"/>
    <property type="project" value="TreeGrafter"/>
</dbReference>
<dbReference type="InterPro" id="IPR048995">
    <property type="entry name" value="STL11/RBM22-like_N"/>
</dbReference>
<dbReference type="Proteomes" id="UP000018144">
    <property type="component" value="Unassembled WGS sequence"/>
</dbReference>
<dbReference type="InterPro" id="IPR012677">
    <property type="entry name" value="Nucleotide-bd_a/b_plait_sf"/>
</dbReference>
<keyword evidence="5 9" id="KW-0694">RNA-binding</keyword>
<organism evidence="12 13">
    <name type="scientific">Pyronema omphalodes (strain CBS 100304)</name>
    <name type="common">Pyronema confluens</name>
    <dbReference type="NCBI Taxonomy" id="1076935"/>
    <lineage>
        <taxon>Eukaryota</taxon>
        <taxon>Fungi</taxon>
        <taxon>Dikarya</taxon>
        <taxon>Ascomycota</taxon>
        <taxon>Pezizomycotina</taxon>
        <taxon>Pezizomycetes</taxon>
        <taxon>Pezizales</taxon>
        <taxon>Pyronemataceae</taxon>
        <taxon>Pyronema</taxon>
    </lineage>
</organism>
<dbReference type="OrthoDB" id="10259600at2759"/>
<dbReference type="PANTHER" id="PTHR14089">
    <property type="entry name" value="PRE-MRNA-SPLICING FACTOR RBM22"/>
    <property type="match status" value="1"/>
</dbReference>
<comment type="function">
    <text evidence="8">Involved in pre-mRNA splicing. Facilitates the cooperative formation of U2/U6 helix II in association with stem II in the spliceosome. Binds to RNA.</text>
</comment>
<evidence type="ECO:0000256" key="6">
    <source>
        <dbReference type="ARBA" id="ARBA00023187"/>
    </source>
</evidence>
<dbReference type="eggNOG" id="KOG0153">
    <property type="taxonomic scope" value="Eukaryota"/>
</dbReference>
<dbReference type="SUPFAM" id="SSF54928">
    <property type="entry name" value="RNA-binding domain, RBD"/>
    <property type="match status" value="1"/>
</dbReference>
<evidence type="ECO:0000256" key="8">
    <source>
        <dbReference type="ARBA" id="ARBA00025609"/>
    </source>
</evidence>
<reference evidence="12 13" key="1">
    <citation type="journal article" date="2013" name="PLoS Genet.">
        <title>The genome and development-dependent transcriptomes of Pyronema confluens: a window into fungal evolution.</title>
        <authorList>
            <person name="Traeger S."/>
            <person name="Altegoer F."/>
            <person name="Freitag M."/>
            <person name="Gabaldon T."/>
            <person name="Kempken F."/>
            <person name="Kumar A."/>
            <person name="Marcet-Houben M."/>
            <person name="Poggeler S."/>
            <person name="Stajich J.E."/>
            <person name="Nowrousian M."/>
        </authorList>
    </citation>
    <scope>NUCLEOTIDE SEQUENCE [LARGE SCALE GENOMIC DNA]</scope>
    <source>
        <strain evidence="13">CBS 100304</strain>
        <tissue evidence="12">Vegetative mycelium</tissue>
    </source>
</reference>
<evidence type="ECO:0000259" key="11">
    <source>
        <dbReference type="PROSITE" id="PS50102"/>
    </source>
</evidence>
<dbReference type="Gene3D" id="3.30.70.330">
    <property type="match status" value="1"/>
</dbReference>
<dbReference type="InterPro" id="IPR000504">
    <property type="entry name" value="RRM_dom"/>
</dbReference>
<dbReference type="SMART" id="SM00360">
    <property type="entry name" value="RRM"/>
    <property type="match status" value="1"/>
</dbReference>
<evidence type="ECO:0000256" key="5">
    <source>
        <dbReference type="ARBA" id="ARBA00022884"/>
    </source>
</evidence>
<dbReference type="InterPro" id="IPR039171">
    <property type="entry name" value="Cwc2/Slt11"/>
</dbReference>
<keyword evidence="7" id="KW-0539">Nucleus</keyword>
<comment type="subcellular location">
    <subcellularLocation>
        <location evidence="1">Nucleus</location>
    </subcellularLocation>
</comment>
<evidence type="ECO:0000256" key="3">
    <source>
        <dbReference type="ARBA" id="ARBA00022664"/>
    </source>
</evidence>
<proteinExistence type="inferred from homology"/>
<dbReference type="FunFam" id="3.30.70.330:FF:000396">
    <property type="entry name" value="Putative Pre-mRNA-splicing factor slt11"/>
    <property type="match status" value="1"/>
</dbReference>
<dbReference type="GO" id="GO:0036002">
    <property type="term" value="F:pre-mRNA binding"/>
    <property type="evidence" value="ECO:0007669"/>
    <property type="project" value="TreeGrafter"/>
</dbReference>
<evidence type="ECO:0000256" key="1">
    <source>
        <dbReference type="ARBA" id="ARBA00004123"/>
    </source>
</evidence>
<dbReference type="OMA" id="CPLRVQW"/>
<keyword evidence="4" id="KW-0747">Spliceosome</keyword>
<dbReference type="GO" id="GO:0071007">
    <property type="term" value="C:U2-type catalytic step 2 spliceosome"/>
    <property type="evidence" value="ECO:0007669"/>
    <property type="project" value="TreeGrafter"/>
</dbReference>
<comment type="similarity">
    <text evidence="2">Belongs to the SLT11 family.</text>
</comment>
<dbReference type="Pfam" id="PF00076">
    <property type="entry name" value="RRM_1"/>
    <property type="match status" value="1"/>
</dbReference>
<accession>U4LTY1</accession>
<evidence type="ECO:0000313" key="13">
    <source>
        <dbReference type="Proteomes" id="UP000018144"/>
    </source>
</evidence>
<dbReference type="GO" id="GO:0071006">
    <property type="term" value="C:U2-type catalytic step 1 spliceosome"/>
    <property type="evidence" value="ECO:0007669"/>
    <property type="project" value="TreeGrafter"/>
</dbReference>
<feature type="region of interest" description="Disordered" evidence="10">
    <location>
        <begin position="144"/>
        <end position="210"/>
    </location>
</feature>
<dbReference type="GO" id="GO:0008380">
    <property type="term" value="P:RNA splicing"/>
    <property type="evidence" value="ECO:0007669"/>
    <property type="project" value="UniProtKB-KW"/>
</dbReference>
<dbReference type="InterPro" id="IPR035979">
    <property type="entry name" value="RBD_domain_sf"/>
</dbReference>